<dbReference type="EnsemblMetazoa" id="ISCW014415-RA">
    <property type="protein sequence ID" value="ISCW014415-PA"/>
    <property type="gene ID" value="ISCW014415"/>
</dbReference>
<dbReference type="VEuPathDB" id="VectorBase:ISCW014415"/>
<accession>B7QM77</accession>
<sequence>MSTRQDHQQVLERAKRMRTILSPRETFTKFMFDEVLKEKRVIFLETFTFTYWVGKFYKSMPRGEFYMAKETVVNPAMCMWINRNMDSYFIRAIHVR</sequence>
<dbReference type="Proteomes" id="UP000001555">
    <property type="component" value="Unassembled WGS sequence"/>
</dbReference>
<dbReference type="EMBL" id="ABJB010595256">
    <property type="status" value="NOT_ANNOTATED_CDS"/>
    <property type="molecule type" value="Genomic_DNA"/>
</dbReference>
<dbReference type="VEuPathDB" id="VectorBase:ISCP_018296"/>
<evidence type="ECO:0000313" key="1">
    <source>
        <dbReference type="EMBL" id="EEC19949.1"/>
    </source>
</evidence>
<dbReference type="AlphaFoldDB" id="B7QM77"/>
<keyword evidence="3" id="KW-1185">Reference proteome</keyword>
<name>B7QM77_IXOSC</name>
<dbReference type="HOGENOM" id="CLU_2362071_0_0_1"/>
<gene>
    <name evidence="1" type="ORF">IscW_ISCW014415</name>
</gene>
<dbReference type="EMBL" id="DS969610">
    <property type="protein sequence ID" value="EEC19949.1"/>
    <property type="molecule type" value="Genomic_DNA"/>
</dbReference>
<dbReference type="VEuPathDB" id="VectorBase:ISCI014415"/>
<protein>
    <submittedName>
        <fullName evidence="1 2">Uncharacterized protein</fullName>
    </submittedName>
</protein>
<organism>
    <name type="scientific">Ixodes scapularis</name>
    <name type="common">Black-legged tick</name>
    <name type="synonym">Deer tick</name>
    <dbReference type="NCBI Taxonomy" id="6945"/>
    <lineage>
        <taxon>Eukaryota</taxon>
        <taxon>Metazoa</taxon>
        <taxon>Ecdysozoa</taxon>
        <taxon>Arthropoda</taxon>
        <taxon>Chelicerata</taxon>
        <taxon>Arachnida</taxon>
        <taxon>Acari</taxon>
        <taxon>Parasitiformes</taxon>
        <taxon>Ixodida</taxon>
        <taxon>Ixodoidea</taxon>
        <taxon>Ixodidae</taxon>
        <taxon>Ixodinae</taxon>
        <taxon>Ixodes</taxon>
    </lineage>
</organism>
<proteinExistence type="predicted"/>
<reference evidence="1 3" key="1">
    <citation type="submission" date="2008-03" db="EMBL/GenBank/DDBJ databases">
        <title>Annotation of Ixodes scapularis.</title>
        <authorList>
            <consortium name="Ixodes scapularis Genome Project Consortium"/>
            <person name="Caler E."/>
            <person name="Hannick L.I."/>
            <person name="Bidwell S."/>
            <person name="Joardar V."/>
            <person name="Thiagarajan M."/>
            <person name="Amedeo P."/>
            <person name="Galinsky K.J."/>
            <person name="Schobel S."/>
            <person name="Inman J."/>
            <person name="Hostetler J."/>
            <person name="Miller J."/>
            <person name="Hammond M."/>
            <person name="Megy K."/>
            <person name="Lawson D."/>
            <person name="Kodira C."/>
            <person name="Sutton G."/>
            <person name="Meyer J."/>
            <person name="Hill C.A."/>
            <person name="Birren B."/>
            <person name="Nene V."/>
            <person name="Collins F."/>
            <person name="Alarcon-Chaidez F."/>
            <person name="Wikel S."/>
            <person name="Strausberg R."/>
        </authorList>
    </citation>
    <scope>NUCLEOTIDE SEQUENCE [LARGE SCALE GENOMIC DNA]</scope>
    <source>
        <strain evidence="3">Wikel</strain>
        <strain evidence="1">Wikel colony</strain>
    </source>
</reference>
<dbReference type="InParanoid" id="B7QM77"/>
<evidence type="ECO:0000313" key="3">
    <source>
        <dbReference type="Proteomes" id="UP000001555"/>
    </source>
</evidence>
<evidence type="ECO:0000313" key="2">
    <source>
        <dbReference type="EnsemblMetazoa" id="ISCW014415-PA"/>
    </source>
</evidence>
<dbReference type="PaxDb" id="6945-B7QM77"/>
<reference evidence="2" key="2">
    <citation type="submission" date="2020-05" db="UniProtKB">
        <authorList>
            <consortium name="EnsemblMetazoa"/>
        </authorList>
    </citation>
    <scope>IDENTIFICATION</scope>
    <source>
        <strain evidence="2">wikel</strain>
    </source>
</reference>